<reference evidence="2" key="1">
    <citation type="journal article" date="2023" name="Nat. Plants">
        <title>Single-cell RNA sequencing provides a high-resolution roadmap for understanding the multicellular compartmentation of specialized metabolism.</title>
        <authorList>
            <person name="Sun S."/>
            <person name="Shen X."/>
            <person name="Li Y."/>
            <person name="Li Y."/>
            <person name="Wang S."/>
            <person name="Li R."/>
            <person name="Zhang H."/>
            <person name="Shen G."/>
            <person name="Guo B."/>
            <person name="Wei J."/>
            <person name="Xu J."/>
            <person name="St-Pierre B."/>
            <person name="Chen S."/>
            <person name="Sun C."/>
        </authorList>
    </citation>
    <scope>NUCLEOTIDE SEQUENCE [LARGE SCALE GENOMIC DNA]</scope>
</reference>
<dbReference type="Proteomes" id="UP001060085">
    <property type="component" value="Linkage Group LG07"/>
</dbReference>
<sequence length="172" mass="18940">MNLILGTIVYPILNIELAIAVAVELAGALLTGASIWGRHLWSQLLFSLLGFGSSQEEPSLNWQDIELKGFQSLFPGLEVLMRRRGSGCLSGGSLGLGWTKPGLMLPLGWIGLTHYIRKSPEDWSVLCWYCGVYGRSDVAGCLKESGDLLRRLLLVCIVCSRNSCVQYLVCRH</sequence>
<proteinExistence type="predicted"/>
<evidence type="ECO:0000313" key="1">
    <source>
        <dbReference type="EMBL" id="KAI5653288.1"/>
    </source>
</evidence>
<keyword evidence="2" id="KW-1185">Reference proteome</keyword>
<evidence type="ECO:0000313" key="2">
    <source>
        <dbReference type="Proteomes" id="UP001060085"/>
    </source>
</evidence>
<protein>
    <submittedName>
        <fullName evidence="1">Uncharacterized protein</fullName>
    </submittedName>
</protein>
<accession>A0ACC0A1M3</accession>
<gene>
    <name evidence="1" type="ORF">M9H77_30475</name>
</gene>
<name>A0ACC0A1M3_CATRO</name>
<dbReference type="EMBL" id="CM044707">
    <property type="protein sequence ID" value="KAI5653288.1"/>
    <property type="molecule type" value="Genomic_DNA"/>
</dbReference>
<comment type="caution">
    <text evidence="1">The sequence shown here is derived from an EMBL/GenBank/DDBJ whole genome shotgun (WGS) entry which is preliminary data.</text>
</comment>
<organism evidence="1 2">
    <name type="scientific">Catharanthus roseus</name>
    <name type="common">Madagascar periwinkle</name>
    <name type="synonym">Vinca rosea</name>
    <dbReference type="NCBI Taxonomy" id="4058"/>
    <lineage>
        <taxon>Eukaryota</taxon>
        <taxon>Viridiplantae</taxon>
        <taxon>Streptophyta</taxon>
        <taxon>Embryophyta</taxon>
        <taxon>Tracheophyta</taxon>
        <taxon>Spermatophyta</taxon>
        <taxon>Magnoliopsida</taxon>
        <taxon>eudicotyledons</taxon>
        <taxon>Gunneridae</taxon>
        <taxon>Pentapetalae</taxon>
        <taxon>asterids</taxon>
        <taxon>lamiids</taxon>
        <taxon>Gentianales</taxon>
        <taxon>Apocynaceae</taxon>
        <taxon>Rauvolfioideae</taxon>
        <taxon>Vinceae</taxon>
        <taxon>Catharanthinae</taxon>
        <taxon>Catharanthus</taxon>
    </lineage>
</organism>